<dbReference type="InterPro" id="IPR020904">
    <property type="entry name" value="Sc_DH/Rdtase_CS"/>
</dbReference>
<keyword evidence="3" id="KW-0560">Oxidoreductase</keyword>
<dbReference type="InterPro" id="IPR002347">
    <property type="entry name" value="SDR_fam"/>
</dbReference>
<dbReference type="SUPFAM" id="SSF51735">
    <property type="entry name" value="NAD(P)-binding Rossmann-fold domains"/>
    <property type="match status" value="1"/>
</dbReference>
<dbReference type="PANTHER" id="PTHR43490">
    <property type="entry name" value="(+)-NEOMENTHOL DEHYDROGENASE"/>
    <property type="match status" value="1"/>
</dbReference>
<gene>
    <name evidence="4" type="ORF">Air01nite_50790</name>
</gene>
<name>A0ABQ4C874_9ACTN</name>
<dbReference type="RefSeq" id="WP_203705804.1">
    <property type="nucleotide sequence ID" value="NZ_BAAALU010000023.1"/>
</dbReference>
<keyword evidence="5" id="KW-1185">Reference proteome</keyword>
<dbReference type="Proteomes" id="UP000624325">
    <property type="component" value="Unassembled WGS sequence"/>
</dbReference>
<organism evidence="4 5">
    <name type="scientific">Asanoa iriomotensis</name>
    <dbReference type="NCBI Taxonomy" id="234613"/>
    <lineage>
        <taxon>Bacteria</taxon>
        <taxon>Bacillati</taxon>
        <taxon>Actinomycetota</taxon>
        <taxon>Actinomycetes</taxon>
        <taxon>Micromonosporales</taxon>
        <taxon>Micromonosporaceae</taxon>
        <taxon>Asanoa</taxon>
    </lineage>
</organism>
<evidence type="ECO:0000256" key="3">
    <source>
        <dbReference type="ARBA" id="ARBA00023002"/>
    </source>
</evidence>
<proteinExistence type="inferred from homology"/>
<evidence type="ECO:0000313" key="5">
    <source>
        <dbReference type="Proteomes" id="UP000624325"/>
    </source>
</evidence>
<dbReference type="PRINTS" id="PR00081">
    <property type="entry name" value="GDHRDH"/>
</dbReference>
<protein>
    <recommendedName>
        <fullName evidence="6">Short subunit dehydrogenase</fullName>
    </recommendedName>
</protein>
<evidence type="ECO:0008006" key="6">
    <source>
        <dbReference type="Google" id="ProtNLM"/>
    </source>
</evidence>
<dbReference type="PROSITE" id="PS00061">
    <property type="entry name" value="ADH_SHORT"/>
    <property type="match status" value="1"/>
</dbReference>
<evidence type="ECO:0000256" key="1">
    <source>
        <dbReference type="ARBA" id="ARBA00006484"/>
    </source>
</evidence>
<comment type="similarity">
    <text evidence="1">Belongs to the short-chain dehydrogenases/reductases (SDR) family.</text>
</comment>
<accession>A0ABQ4C874</accession>
<dbReference type="InterPro" id="IPR036291">
    <property type="entry name" value="NAD(P)-bd_dom_sf"/>
</dbReference>
<keyword evidence="2" id="KW-0521">NADP</keyword>
<reference evidence="4 5" key="1">
    <citation type="submission" date="2021-01" db="EMBL/GenBank/DDBJ databases">
        <title>Whole genome shotgun sequence of Asanoa iriomotensis NBRC 100142.</title>
        <authorList>
            <person name="Komaki H."/>
            <person name="Tamura T."/>
        </authorList>
    </citation>
    <scope>NUCLEOTIDE SEQUENCE [LARGE SCALE GENOMIC DNA]</scope>
    <source>
        <strain evidence="4 5">NBRC 100142</strain>
    </source>
</reference>
<evidence type="ECO:0000256" key="2">
    <source>
        <dbReference type="ARBA" id="ARBA00022857"/>
    </source>
</evidence>
<dbReference type="Gene3D" id="3.40.50.720">
    <property type="entry name" value="NAD(P)-binding Rossmann-like Domain"/>
    <property type="match status" value="1"/>
</dbReference>
<evidence type="ECO:0000313" key="4">
    <source>
        <dbReference type="EMBL" id="GIF58984.1"/>
    </source>
</evidence>
<comment type="caution">
    <text evidence="4">The sequence shown here is derived from an EMBL/GenBank/DDBJ whole genome shotgun (WGS) entry which is preliminary data.</text>
</comment>
<dbReference type="Pfam" id="PF00106">
    <property type="entry name" value="adh_short"/>
    <property type="match status" value="1"/>
</dbReference>
<sequence>MPSRRPAEQIFGVNVLGVIRVTQAFLPLLRASDQPVIVNLSTVLGSFGVVTDPRTPQSQYSLPLYAASKAALDMLTVQYAKGLPDVRVNAVEPGFTATDLHGMTGHGIHPPEEGAEMVVRLATIGRDGPTGTFSDRNGPLPW</sequence>
<dbReference type="EMBL" id="BONC01000040">
    <property type="protein sequence ID" value="GIF58984.1"/>
    <property type="molecule type" value="Genomic_DNA"/>
</dbReference>
<dbReference type="PANTHER" id="PTHR43490:SF99">
    <property type="entry name" value="SHORT-CHAIN DEHYDROGENASE_REDUCTASE"/>
    <property type="match status" value="1"/>
</dbReference>